<keyword evidence="3" id="KW-0472">Membrane</keyword>
<comment type="caution">
    <text evidence="4">The sequence shown here is derived from an EMBL/GenBank/DDBJ whole genome shotgun (WGS) entry which is preliminary data.</text>
</comment>
<evidence type="ECO:0000256" key="1">
    <source>
        <dbReference type="ARBA" id="ARBA00004167"/>
    </source>
</evidence>
<keyword evidence="2" id="KW-0812">Transmembrane</keyword>
<dbReference type="GO" id="GO:0016757">
    <property type="term" value="F:glycosyltransferase activity"/>
    <property type="evidence" value="ECO:0007669"/>
    <property type="project" value="TreeGrafter"/>
</dbReference>
<dbReference type="SUPFAM" id="SSF53448">
    <property type="entry name" value="Nucleotide-diphospho-sugar transferases"/>
    <property type="match status" value="1"/>
</dbReference>
<keyword evidence="3" id="KW-1133">Transmembrane helix</keyword>
<dbReference type="GO" id="GO:0016020">
    <property type="term" value="C:membrane"/>
    <property type="evidence" value="ECO:0007669"/>
    <property type="project" value="UniProtKB-SubCell"/>
</dbReference>
<evidence type="ECO:0000256" key="2">
    <source>
        <dbReference type="ARBA" id="ARBA00022692"/>
    </source>
</evidence>
<dbReference type="AlphaFoldDB" id="A0A497VH19"/>
<dbReference type="PANTHER" id="PTHR21461:SF69">
    <property type="entry name" value="GLYCOSYLTRANSFERASE FAMILY 92 PROTEIN"/>
    <property type="match status" value="1"/>
</dbReference>
<dbReference type="GO" id="GO:0005737">
    <property type="term" value="C:cytoplasm"/>
    <property type="evidence" value="ECO:0007669"/>
    <property type="project" value="TreeGrafter"/>
</dbReference>
<keyword evidence="4" id="KW-0808">Transferase</keyword>
<reference evidence="4 5" key="1">
    <citation type="submission" date="2018-10" db="EMBL/GenBank/DDBJ databases">
        <title>Genomic Encyclopedia of Archaeal and Bacterial Type Strains, Phase II (KMG-II): from individual species to whole genera.</title>
        <authorList>
            <person name="Goeker M."/>
        </authorList>
    </citation>
    <scope>NUCLEOTIDE SEQUENCE [LARGE SCALE GENOMIC DNA]</scope>
    <source>
        <strain evidence="4 5">DSM 29466</strain>
    </source>
</reference>
<dbReference type="EMBL" id="RCCE01000004">
    <property type="protein sequence ID" value="RLJ41537.1"/>
    <property type="molecule type" value="Genomic_DNA"/>
</dbReference>
<comment type="subcellular location">
    <subcellularLocation>
        <location evidence="1">Membrane</location>
        <topology evidence="1">Single-pass membrane protein</topology>
    </subcellularLocation>
</comment>
<name>A0A497VH19_9RHOB</name>
<dbReference type="Pfam" id="PF13704">
    <property type="entry name" value="Glyco_tranf_2_4"/>
    <property type="match status" value="1"/>
</dbReference>
<organism evidence="4 5">
    <name type="scientific">Litoreibacter meonggei</name>
    <dbReference type="NCBI Taxonomy" id="1049199"/>
    <lineage>
        <taxon>Bacteria</taxon>
        <taxon>Pseudomonadati</taxon>
        <taxon>Pseudomonadota</taxon>
        <taxon>Alphaproteobacteria</taxon>
        <taxon>Rhodobacterales</taxon>
        <taxon>Roseobacteraceae</taxon>
        <taxon>Litoreibacter</taxon>
    </lineage>
</organism>
<evidence type="ECO:0000256" key="3">
    <source>
        <dbReference type="ARBA" id="ARBA00022989"/>
    </source>
</evidence>
<dbReference type="Proteomes" id="UP000269157">
    <property type="component" value="Unassembled WGS sequence"/>
</dbReference>
<evidence type="ECO:0000313" key="4">
    <source>
        <dbReference type="EMBL" id="RLJ41537.1"/>
    </source>
</evidence>
<dbReference type="RefSeq" id="WP_245990099.1">
    <property type="nucleotide sequence ID" value="NZ_RCCE01000004.1"/>
</dbReference>
<gene>
    <name evidence="4" type="ORF">BCF46_2496</name>
</gene>
<dbReference type="InterPro" id="IPR029044">
    <property type="entry name" value="Nucleotide-diphossugar_trans"/>
</dbReference>
<evidence type="ECO:0000313" key="5">
    <source>
        <dbReference type="Proteomes" id="UP000269157"/>
    </source>
</evidence>
<accession>A0A497VH19</accession>
<proteinExistence type="predicted"/>
<protein>
    <submittedName>
        <fullName evidence="4">Glycosyl transferase family 2</fullName>
    </submittedName>
</protein>
<sequence>MKITLVTTMRNEGPHLLEWIAHHRAAGVSDFLVYTNDCEDGTEALLDLLPDVTHVPLDDGKKPPQWRALRAAWDHPAVAEADWVACMDCDEFINLGSGLKSIPDLISKVDADMILLPWRLFGHAGKVDLSQDLTIGRFTRAAPENLLYPAIGSYFKSLFRRDGPFRQLGVHRPKQKNPDRHDLPRIVDGSGVPVAEGLAANDGQIMFWGAPIARDLVQLNHYSVRSISEFILKRARGLPNHQQKQVDLTYWVERNFNTVEDDTIASMAPATRSMMQELLALDGVADTQAACRAWHRQRFDELMQDPDTLKLYGRLLLSEGSAHLPDVVALDLIRRYGQVHGSN</sequence>
<keyword evidence="5" id="KW-1185">Reference proteome</keyword>
<dbReference type="PANTHER" id="PTHR21461">
    <property type="entry name" value="GLYCOSYLTRANSFERASE FAMILY 92 PROTEIN"/>
    <property type="match status" value="1"/>
</dbReference>